<dbReference type="EMBL" id="LJIJ01000362">
    <property type="protein sequence ID" value="ODM98352.1"/>
    <property type="molecule type" value="Genomic_DNA"/>
</dbReference>
<evidence type="ECO:0000313" key="1">
    <source>
        <dbReference type="EMBL" id="ODM98352.1"/>
    </source>
</evidence>
<gene>
    <name evidence="1" type="ORF">Ocin01_08329</name>
</gene>
<name>A0A1D2MZB7_ORCCI</name>
<protein>
    <submittedName>
        <fullName evidence="1">Uncharacterized protein</fullName>
    </submittedName>
</protein>
<accession>A0A1D2MZB7</accession>
<sequence length="80" mass="9230">MMIRLNVSVAQALKTGEQTLCYLDIDEMFTASLGNFKLKQNLKRNSKINYPILKLLLSHLNKTENRRNGKLKALPNQNRN</sequence>
<dbReference type="AlphaFoldDB" id="A0A1D2MZB7"/>
<organism evidence="1 2">
    <name type="scientific">Orchesella cincta</name>
    <name type="common">Springtail</name>
    <name type="synonym">Podura cincta</name>
    <dbReference type="NCBI Taxonomy" id="48709"/>
    <lineage>
        <taxon>Eukaryota</taxon>
        <taxon>Metazoa</taxon>
        <taxon>Ecdysozoa</taxon>
        <taxon>Arthropoda</taxon>
        <taxon>Hexapoda</taxon>
        <taxon>Collembola</taxon>
        <taxon>Entomobryomorpha</taxon>
        <taxon>Entomobryoidea</taxon>
        <taxon>Orchesellidae</taxon>
        <taxon>Orchesellinae</taxon>
        <taxon>Orchesella</taxon>
    </lineage>
</organism>
<reference evidence="1 2" key="1">
    <citation type="journal article" date="2016" name="Genome Biol. Evol.">
        <title>Gene Family Evolution Reflects Adaptation to Soil Environmental Stressors in the Genome of the Collembolan Orchesella cincta.</title>
        <authorList>
            <person name="Faddeeva-Vakhrusheva A."/>
            <person name="Derks M.F."/>
            <person name="Anvar S.Y."/>
            <person name="Agamennone V."/>
            <person name="Suring W."/>
            <person name="Smit S."/>
            <person name="van Straalen N.M."/>
            <person name="Roelofs D."/>
        </authorList>
    </citation>
    <scope>NUCLEOTIDE SEQUENCE [LARGE SCALE GENOMIC DNA]</scope>
    <source>
        <tissue evidence="1">Mixed pool</tissue>
    </source>
</reference>
<comment type="caution">
    <text evidence="1">The sequence shown here is derived from an EMBL/GenBank/DDBJ whole genome shotgun (WGS) entry which is preliminary data.</text>
</comment>
<evidence type="ECO:0000313" key="2">
    <source>
        <dbReference type="Proteomes" id="UP000094527"/>
    </source>
</evidence>
<proteinExistence type="predicted"/>
<dbReference type="Proteomes" id="UP000094527">
    <property type="component" value="Unassembled WGS sequence"/>
</dbReference>
<keyword evidence="2" id="KW-1185">Reference proteome</keyword>